<accession>A0A1Z1M684</accession>
<dbReference type="EMBL" id="MF101417">
    <property type="protein sequence ID" value="ARW61264.1"/>
    <property type="molecule type" value="Genomic_DNA"/>
</dbReference>
<sequence>MYSRKSSHVTSISMSYQKLRIVNANIMYLINICLCC</sequence>
<gene>
    <name evidence="1" type="primary">orf36</name>
</gene>
<dbReference type="GeneID" id="33354277"/>
<geneLocation type="chloroplast" evidence="1"/>
<keyword evidence="1" id="KW-0934">Plastid</keyword>
<reference evidence="1" key="1">
    <citation type="journal article" date="2017" name="J. Phycol.">
        <title>Analysis of chloroplast genomes and a supermatrix inform reclassification of the Rhodomelaceae (Rhodophyta).</title>
        <authorList>
            <person name="Diaz-Tapia P."/>
            <person name="Maggs C.A."/>
            <person name="West J.A."/>
            <person name="Verbruggen H."/>
        </authorList>
    </citation>
    <scope>NUCLEOTIDE SEQUENCE</scope>
    <source>
        <strain evidence="1">JW3079</strain>
    </source>
</reference>
<keyword evidence="1" id="KW-0150">Chloroplast</keyword>
<dbReference type="AlphaFoldDB" id="A0A1Z1M684"/>
<name>A0A1Z1M684_9FLOR</name>
<protein>
    <submittedName>
        <fullName evidence="1">Uncharacterized protein</fullName>
    </submittedName>
</protein>
<dbReference type="RefSeq" id="YP_009392702.1">
    <property type="nucleotide sequence ID" value="NC_035264.1"/>
</dbReference>
<proteinExistence type="predicted"/>
<organism evidence="1">
    <name type="scientific">Bostrychia tenella</name>
    <dbReference type="NCBI Taxonomy" id="324755"/>
    <lineage>
        <taxon>Eukaryota</taxon>
        <taxon>Rhodophyta</taxon>
        <taxon>Florideophyceae</taxon>
        <taxon>Rhodymeniophycidae</taxon>
        <taxon>Ceramiales</taxon>
        <taxon>Rhodomelaceae</taxon>
        <taxon>Bostrychia</taxon>
    </lineage>
</organism>
<evidence type="ECO:0000313" key="1">
    <source>
        <dbReference type="EMBL" id="ARW61264.1"/>
    </source>
</evidence>